<evidence type="ECO:0000313" key="11">
    <source>
        <dbReference type="Proteomes" id="UP000751190"/>
    </source>
</evidence>
<organism evidence="10 11">
    <name type="scientific">Diacronema lutheri</name>
    <name type="common">Unicellular marine alga</name>
    <name type="synonym">Monochrysis lutheri</name>
    <dbReference type="NCBI Taxonomy" id="2081491"/>
    <lineage>
        <taxon>Eukaryota</taxon>
        <taxon>Haptista</taxon>
        <taxon>Haptophyta</taxon>
        <taxon>Pavlovophyceae</taxon>
        <taxon>Pavlovales</taxon>
        <taxon>Pavlovaceae</taxon>
        <taxon>Diacronema</taxon>
    </lineage>
</organism>
<keyword evidence="5" id="KW-0507">mRNA processing</keyword>
<dbReference type="OrthoDB" id="147332at2759"/>
<dbReference type="AlphaFoldDB" id="A0A8J5X6E3"/>
<evidence type="ECO:0000256" key="1">
    <source>
        <dbReference type="ARBA" id="ARBA00004496"/>
    </source>
</evidence>
<evidence type="ECO:0000256" key="8">
    <source>
        <dbReference type="ARBA" id="ARBA00032518"/>
    </source>
</evidence>
<dbReference type="PANTHER" id="PTHR11805">
    <property type="entry name" value="CYSTEINE-RICH PDZ-BINDING PROTEIN"/>
    <property type="match status" value="1"/>
</dbReference>
<dbReference type="GO" id="GO:0005681">
    <property type="term" value="C:spliceosomal complex"/>
    <property type="evidence" value="ECO:0007669"/>
    <property type="project" value="UniProtKB-KW"/>
</dbReference>
<evidence type="ECO:0000256" key="4">
    <source>
        <dbReference type="ARBA" id="ARBA00022490"/>
    </source>
</evidence>
<accession>A0A8J5X6E3</accession>
<feature type="region of interest" description="Disordered" evidence="9">
    <location>
        <begin position="256"/>
        <end position="278"/>
    </location>
</feature>
<evidence type="ECO:0000313" key="10">
    <source>
        <dbReference type="EMBL" id="KAG8457459.1"/>
    </source>
</evidence>
<evidence type="ECO:0000256" key="3">
    <source>
        <dbReference type="ARBA" id="ARBA00018615"/>
    </source>
</evidence>
<feature type="compositionally biased region" description="Pro residues" evidence="9">
    <location>
        <begin position="140"/>
        <end position="149"/>
    </location>
</feature>
<evidence type="ECO:0000256" key="7">
    <source>
        <dbReference type="ARBA" id="ARBA00023187"/>
    </source>
</evidence>
<feature type="region of interest" description="Disordered" evidence="9">
    <location>
        <begin position="14"/>
        <end position="36"/>
    </location>
</feature>
<feature type="region of interest" description="Disordered" evidence="9">
    <location>
        <begin position="105"/>
        <end position="165"/>
    </location>
</feature>
<keyword evidence="7" id="KW-0508">mRNA splicing</keyword>
<proteinExistence type="inferred from homology"/>
<dbReference type="GO" id="GO:0008017">
    <property type="term" value="F:microtubule binding"/>
    <property type="evidence" value="ECO:0007669"/>
    <property type="project" value="TreeGrafter"/>
</dbReference>
<dbReference type="EMBL" id="JAGTXO010000069">
    <property type="protein sequence ID" value="KAG8457459.1"/>
    <property type="molecule type" value="Genomic_DNA"/>
</dbReference>
<evidence type="ECO:0000256" key="5">
    <source>
        <dbReference type="ARBA" id="ARBA00022664"/>
    </source>
</evidence>
<dbReference type="GO" id="GO:0005737">
    <property type="term" value="C:cytoplasm"/>
    <property type="evidence" value="ECO:0007669"/>
    <property type="project" value="UniProtKB-SubCell"/>
</dbReference>
<dbReference type="InterPro" id="IPR019367">
    <property type="entry name" value="PDZ-binding_CRIPT"/>
</dbReference>
<dbReference type="GO" id="GO:0006397">
    <property type="term" value="P:mRNA processing"/>
    <property type="evidence" value="ECO:0007669"/>
    <property type="project" value="UniProtKB-KW"/>
</dbReference>
<dbReference type="PANTHER" id="PTHR11805:SF1">
    <property type="entry name" value="CYSTEINE-RICH PDZ-BINDING PROTEIN"/>
    <property type="match status" value="1"/>
</dbReference>
<comment type="subcellular location">
    <subcellularLocation>
        <location evidence="1">Cytoplasm</location>
    </subcellularLocation>
</comment>
<gene>
    <name evidence="10" type="ORF">KFE25_003763</name>
</gene>
<dbReference type="GO" id="GO:0031122">
    <property type="term" value="P:cytoplasmic microtubule organization"/>
    <property type="evidence" value="ECO:0007669"/>
    <property type="project" value="TreeGrafter"/>
</dbReference>
<name>A0A8J5X6E3_DIALT</name>
<comment type="caution">
    <text evidence="10">The sequence shown here is derived from an EMBL/GenBank/DDBJ whole genome shotgun (WGS) entry which is preliminary data.</text>
</comment>
<keyword evidence="11" id="KW-1185">Reference proteome</keyword>
<feature type="region of interest" description="Disordered" evidence="9">
    <location>
        <begin position="222"/>
        <end position="242"/>
    </location>
</feature>
<keyword evidence="6" id="KW-0747">Spliceosome</keyword>
<evidence type="ECO:0000256" key="9">
    <source>
        <dbReference type="SAM" id="MobiDB-lite"/>
    </source>
</evidence>
<keyword evidence="4" id="KW-0963">Cytoplasm</keyword>
<protein>
    <recommendedName>
        <fullName evidence="3">Cysteine-rich PDZ-binding protein</fullName>
    </recommendedName>
    <alternativeName>
        <fullName evidence="8">Cysteine-rich interactor of PDZ three</fullName>
    </alternativeName>
</protein>
<reference evidence="10" key="1">
    <citation type="submission" date="2021-05" db="EMBL/GenBank/DDBJ databases">
        <title>The genome of the haptophyte Pavlova lutheri (Diacronema luteri, Pavlovales) - a model for lipid biosynthesis in eukaryotic algae.</title>
        <authorList>
            <person name="Hulatt C.J."/>
            <person name="Posewitz M.C."/>
        </authorList>
    </citation>
    <scope>NUCLEOTIDE SEQUENCE</scope>
    <source>
        <strain evidence="10">NIVA-4/92</strain>
    </source>
</reference>
<dbReference type="GO" id="GO:0008380">
    <property type="term" value="P:RNA splicing"/>
    <property type="evidence" value="ECO:0007669"/>
    <property type="project" value="UniProtKB-KW"/>
</dbReference>
<evidence type="ECO:0000256" key="6">
    <source>
        <dbReference type="ARBA" id="ARBA00022728"/>
    </source>
</evidence>
<feature type="compositionally biased region" description="Low complexity" evidence="9">
    <location>
        <begin position="119"/>
        <end position="129"/>
    </location>
</feature>
<evidence type="ECO:0000256" key="2">
    <source>
        <dbReference type="ARBA" id="ARBA00009021"/>
    </source>
</evidence>
<sequence length="278" mass="28154">MVCGDCESKLSRVGAPDPWKSGSRNNNEPGGRRIGENKALGKSYAAHRHNPYARSACTVCKQPVSHASGLFCQPCAYSKGVCAMCGKQVLDTRFYAMGDGSFGKGRKHDPKTFHPDGWAPESAPAADEPPAAKPKKRPKPATPATPAPAAPAARAAETSGADPAGWQHDASTGLFFCVQAQAYYDAHSAMYFAGGQWSKELPQQPAACAQHGAAACAQPGAATCAQPGAGSGEGAPGHPLRASACASAPAAAAMAGSHGASAAREARSVGAPASAESA</sequence>
<dbReference type="Proteomes" id="UP000751190">
    <property type="component" value="Unassembled WGS sequence"/>
</dbReference>
<dbReference type="Pfam" id="PF10235">
    <property type="entry name" value="Cript"/>
    <property type="match status" value="1"/>
</dbReference>
<comment type="similarity">
    <text evidence="2">Belongs to the CRIPT family.</text>
</comment>